<feature type="compositionally biased region" description="Acidic residues" evidence="1">
    <location>
        <begin position="10"/>
        <end position="20"/>
    </location>
</feature>
<reference evidence="3 4" key="1">
    <citation type="submission" date="2016-03" db="EMBL/GenBank/DDBJ databases">
        <authorList>
            <person name="Ploux O."/>
        </authorList>
    </citation>
    <scope>NUCLEOTIDE SEQUENCE [LARGE SCALE GENOMIC DNA]</scope>
    <source>
        <strain evidence="3 4">R-45370</strain>
    </source>
</reference>
<evidence type="ECO:0000313" key="4">
    <source>
        <dbReference type="Proteomes" id="UP000078476"/>
    </source>
</evidence>
<comment type="caution">
    <text evidence="3">The sequence shown here is derived from an EMBL/GenBank/DDBJ whole genome shotgun (WGS) entry which is preliminary data.</text>
</comment>
<gene>
    <name evidence="3" type="ORF">A1359_14330</name>
</gene>
<keyword evidence="4" id="KW-1185">Reference proteome</keyword>
<dbReference type="OrthoDB" id="8094406at2"/>
<proteinExistence type="predicted"/>
<dbReference type="PANTHER" id="PTHR39639:SF1">
    <property type="entry name" value="DUF262 DOMAIN-CONTAINING PROTEIN"/>
    <property type="match status" value="1"/>
</dbReference>
<organism evidence="3 4">
    <name type="scientific">Methylomonas lenta</name>
    <dbReference type="NCBI Taxonomy" id="980561"/>
    <lineage>
        <taxon>Bacteria</taxon>
        <taxon>Pseudomonadati</taxon>
        <taxon>Pseudomonadota</taxon>
        <taxon>Gammaproteobacteria</taxon>
        <taxon>Methylococcales</taxon>
        <taxon>Methylococcaceae</taxon>
        <taxon>Methylomonas</taxon>
    </lineage>
</organism>
<evidence type="ECO:0000259" key="2">
    <source>
        <dbReference type="Pfam" id="PF03235"/>
    </source>
</evidence>
<dbReference type="Proteomes" id="UP000078476">
    <property type="component" value="Unassembled WGS sequence"/>
</dbReference>
<sequence length="371" mass="43258">MAINTVNDELTSEQVDESIEGYESSTPGGWEGYPLDELAIRDERRTTSDVIRRVKNDRFVLDPDFQRGFVWDRNKQSRLIESILLRIPLPVFYVAEDDAGRLIVVDGRQRLTTLLNFLDNKLALQLKDRPELDGKRFENLDVRLQNRVEDCQLLFYIIDRSVPERARLDIFERVNGGEVLTRQQMRNAIYNGPATAFLRKEAETELFREATGGSLNVDKMQDREMINRFCSFRLLDIDDYRGDMDEWLANGLDKMNKANSEKLELLRSEFRLAMHNNLTVFGRQAFRKHRSHNQARSIVNASLFDIMSTHLAKYSETTVANKSDLLRKKFYALMDDEDFIRSITYGTNSTKSVYIRFYIADKIFKEVFNVA</sequence>
<accession>A0A177N3N2</accession>
<feature type="domain" description="GmrSD restriction endonucleases N-terminal" evidence="2">
    <location>
        <begin position="54"/>
        <end position="190"/>
    </location>
</feature>
<evidence type="ECO:0000256" key="1">
    <source>
        <dbReference type="SAM" id="MobiDB-lite"/>
    </source>
</evidence>
<feature type="region of interest" description="Disordered" evidence="1">
    <location>
        <begin position="1"/>
        <end position="28"/>
    </location>
</feature>
<dbReference type="AlphaFoldDB" id="A0A177N3N2"/>
<dbReference type="InterPro" id="IPR004919">
    <property type="entry name" value="GmrSD_N"/>
</dbReference>
<protein>
    <recommendedName>
        <fullName evidence="2">GmrSD restriction endonucleases N-terminal domain-containing protein</fullName>
    </recommendedName>
</protein>
<dbReference type="Pfam" id="PF03235">
    <property type="entry name" value="GmrSD_N"/>
    <property type="match status" value="1"/>
</dbReference>
<evidence type="ECO:0000313" key="3">
    <source>
        <dbReference type="EMBL" id="OAI11799.1"/>
    </source>
</evidence>
<dbReference type="EMBL" id="LUUI01000136">
    <property type="protein sequence ID" value="OAI11799.1"/>
    <property type="molecule type" value="Genomic_DNA"/>
</dbReference>
<dbReference type="RefSeq" id="WP_066985635.1">
    <property type="nucleotide sequence ID" value="NZ_LUUI01000136.1"/>
</dbReference>
<name>A0A177N3N2_9GAMM</name>
<dbReference type="PANTHER" id="PTHR39639">
    <property type="entry name" value="CHROMOSOME 16, WHOLE GENOME SHOTGUN SEQUENCE"/>
    <property type="match status" value="1"/>
</dbReference>
<dbReference type="STRING" id="980561.A1359_14330"/>